<feature type="transmembrane region" description="Helical" evidence="1">
    <location>
        <begin position="12"/>
        <end position="36"/>
    </location>
</feature>
<proteinExistence type="predicted"/>
<keyword evidence="1" id="KW-1133">Transmembrane helix</keyword>
<dbReference type="InterPro" id="IPR045584">
    <property type="entry name" value="Pilin-like"/>
</dbReference>
<dbReference type="Pfam" id="PF05307">
    <property type="entry name" value="Bundlin"/>
    <property type="match status" value="1"/>
</dbReference>
<dbReference type="HOGENOM" id="CLU_1480401_0_0_5"/>
<sequence length="182" mass="19983">MQNRYQRRRQRGITLIEISMVLALSAIFIAGIFAYLRTSTTNQKVEQALNEIAFMRNTIYELYRSQSSYSQLTTAQLAASNVVPRRMVDVSGIGIRHSFKGRMNIAPSTVDAFGDSFTIEFDDLPSDGCTLMASKDFGRDVYRIDITGGAGGSFTTSPSPTVASAACGTQGETAASITWYFR</sequence>
<dbReference type="InterPro" id="IPR007971">
    <property type="entry name" value="Bundlin"/>
</dbReference>
<evidence type="ECO:0000313" key="2">
    <source>
        <dbReference type="EMBL" id="ACS43291.1"/>
    </source>
</evidence>
<gene>
    <name evidence="2" type="ordered locus">MexAM1_META2p0439</name>
</gene>
<keyword evidence="2" id="KW-0614">Plasmid</keyword>
<dbReference type="InterPro" id="IPR012902">
    <property type="entry name" value="N_methyl_site"/>
</dbReference>
<name>C5B4A9_METEA</name>
<dbReference type="RefSeq" id="WP_003596912.1">
    <property type="nucleotide sequence ID" value="NC_012811.1"/>
</dbReference>
<dbReference type="AlphaFoldDB" id="C5B4A9"/>
<keyword evidence="3" id="KW-1185">Reference proteome</keyword>
<dbReference type="Proteomes" id="UP000009081">
    <property type="component" value="Plasmid megaplasmid"/>
</dbReference>
<accession>C5B4A9</accession>
<dbReference type="EMBL" id="CP001511">
    <property type="protein sequence ID" value="ACS43291.1"/>
    <property type="molecule type" value="Genomic_DNA"/>
</dbReference>
<dbReference type="Gene3D" id="3.30.1690.10">
    <property type="entry name" value="TcpA-like pilin"/>
    <property type="match status" value="1"/>
</dbReference>
<organism evidence="2 3">
    <name type="scientific">Methylorubrum extorquens (strain ATCC 14718 / DSM 1338 / JCM 2805 / NCIMB 9133 / AM1)</name>
    <name type="common">Methylobacterium extorquens</name>
    <dbReference type="NCBI Taxonomy" id="272630"/>
    <lineage>
        <taxon>Bacteria</taxon>
        <taxon>Pseudomonadati</taxon>
        <taxon>Pseudomonadota</taxon>
        <taxon>Alphaproteobacteria</taxon>
        <taxon>Hyphomicrobiales</taxon>
        <taxon>Methylobacteriaceae</taxon>
        <taxon>Methylorubrum</taxon>
    </lineage>
</organism>
<dbReference type="GO" id="GO:0009289">
    <property type="term" value="C:pilus"/>
    <property type="evidence" value="ECO:0007669"/>
    <property type="project" value="InterPro"/>
</dbReference>
<reference evidence="2 3" key="1">
    <citation type="journal article" date="2009" name="PLoS ONE">
        <title>Methylobacterium genome sequences: a reference blueprint to investigate microbial metabolism of C1 compounds from natural and industrial sources.</title>
        <authorList>
            <person name="Vuilleumier S."/>
            <person name="Chistoserdova L."/>
            <person name="Lee M.-C."/>
            <person name="Bringel F."/>
            <person name="Lajus A."/>
            <person name="Zhou Y."/>
            <person name="Gourion B."/>
            <person name="Barbe V."/>
            <person name="Chang J."/>
            <person name="Cruveiller S."/>
            <person name="Dossat C."/>
            <person name="Gillett W."/>
            <person name="Gruffaz C."/>
            <person name="Haugen E."/>
            <person name="Hourcade E."/>
            <person name="Levy R."/>
            <person name="Mangenot S."/>
            <person name="Muller E."/>
            <person name="Nadalig T."/>
            <person name="Pagni M."/>
            <person name="Penny C."/>
            <person name="Peyraud R."/>
            <person name="Robinson D.G."/>
            <person name="Roche D."/>
            <person name="Rouy Z."/>
            <person name="Saenampechek C."/>
            <person name="Salvignol G."/>
            <person name="Vallenet D."/>
            <person name="Wu Z."/>
            <person name="Marx C.J."/>
            <person name="Vorholt J.A."/>
            <person name="Olson M.V."/>
            <person name="Kaul R."/>
            <person name="Weissenbach J."/>
            <person name="Medigue C."/>
            <person name="Lidstrom M.E."/>
        </authorList>
    </citation>
    <scope>NUCLEOTIDE SEQUENCE [LARGE SCALE GENOMIC DNA]</scope>
    <source>
        <strain evidence="3">ATCC 14718 / DSM 1338 / JCM 2805 / NCIMB 9133 / AM1</strain>
    </source>
</reference>
<dbReference type="PROSITE" id="PS00409">
    <property type="entry name" value="PROKAR_NTER_METHYL"/>
    <property type="match status" value="1"/>
</dbReference>
<protein>
    <submittedName>
        <fullName evidence="2">Uncharacterized protein</fullName>
    </submittedName>
</protein>
<evidence type="ECO:0000313" key="3">
    <source>
        <dbReference type="Proteomes" id="UP000009081"/>
    </source>
</evidence>
<dbReference type="Pfam" id="PF07963">
    <property type="entry name" value="N_methyl"/>
    <property type="match status" value="1"/>
</dbReference>
<dbReference type="NCBIfam" id="TIGR02532">
    <property type="entry name" value="IV_pilin_GFxxxE"/>
    <property type="match status" value="1"/>
</dbReference>
<keyword evidence="1" id="KW-0812">Transmembrane</keyword>
<dbReference type="KEGG" id="mea:Mex_2p0439"/>
<dbReference type="OrthoDB" id="6464241at2"/>
<keyword evidence="1" id="KW-0472">Membrane</keyword>
<evidence type="ECO:0000256" key="1">
    <source>
        <dbReference type="SAM" id="Phobius"/>
    </source>
</evidence>
<dbReference type="SUPFAM" id="SSF54523">
    <property type="entry name" value="Pili subunits"/>
    <property type="match status" value="1"/>
</dbReference>
<geneLocation type="plasmid" evidence="2 3">
    <name>megaplasmid</name>
</geneLocation>